<keyword evidence="1" id="KW-0472">Membrane</keyword>
<proteinExistence type="predicted"/>
<protein>
    <submittedName>
        <fullName evidence="2">Uncharacterized protein</fullName>
    </submittedName>
</protein>
<dbReference type="EMBL" id="NPKJ01000072">
    <property type="protein sequence ID" value="PAQ05410.1"/>
    <property type="molecule type" value="Genomic_DNA"/>
</dbReference>
<evidence type="ECO:0000313" key="3">
    <source>
        <dbReference type="Proteomes" id="UP000216442"/>
    </source>
</evidence>
<name>A0A271LDL7_9HYPH</name>
<keyword evidence="3" id="KW-1185">Reference proteome</keyword>
<organism evidence="2 3">
    <name type="scientific">Mesorhizobium temperatum</name>
    <dbReference type="NCBI Taxonomy" id="241416"/>
    <lineage>
        <taxon>Bacteria</taxon>
        <taxon>Pseudomonadati</taxon>
        <taxon>Pseudomonadota</taxon>
        <taxon>Alphaproteobacteria</taxon>
        <taxon>Hyphomicrobiales</taxon>
        <taxon>Phyllobacteriaceae</taxon>
        <taxon>Mesorhizobium</taxon>
    </lineage>
</organism>
<dbReference type="Proteomes" id="UP000216442">
    <property type="component" value="Unassembled WGS sequence"/>
</dbReference>
<gene>
    <name evidence="2" type="ORF">CIT26_30315</name>
</gene>
<sequence>MDFIKPIQDNWAVVTAAPWAFVAFTLIGILAGRFWQNGVVSTLTSRLALRDDRIAEYERKLDGASPDEAHHKIAELERRLDTMSDPRLFSEEQLGRMAASIDGYKGKILITRDGGSVESAKVHVQLRRFFKRMGWDVDSWETMGSDNPPACGLVVFSGKDPPKDEIVVLAAFDAAGIGYEKLSRTRSPASLPISFYGYGRLISPALSRSTVKTGCSGL</sequence>
<evidence type="ECO:0000313" key="2">
    <source>
        <dbReference type="EMBL" id="PAQ05410.1"/>
    </source>
</evidence>
<dbReference type="RefSeq" id="WP_095495999.1">
    <property type="nucleotide sequence ID" value="NZ_NPKJ01000072.1"/>
</dbReference>
<dbReference type="AlphaFoldDB" id="A0A271LDL7"/>
<reference evidence="2 3" key="1">
    <citation type="submission" date="2017-08" db="EMBL/GenBank/DDBJ databases">
        <title>Mesorhizobium wenxinae sp. nov., a novel rhizobial species isolated from root nodules of chickpea (Cicer arietinum L.).</title>
        <authorList>
            <person name="Zhang J."/>
        </authorList>
    </citation>
    <scope>NUCLEOTIDE SEQUENCE [LARGE SCALE GENOMIC DNA]</scope>
    <source>
        <strain evidence="2 3">SDW018</strain>
    </source>
</reference>
<evidence type="ECO:0000256" key="1">
    <source>
        <dbReference type="SAM" id="Phobius"/>
    </source>
</evidence>
<comment type="caution">
    <text evidence="2">The sequence shown here is derived from an EMBL/GenBank/DDBJ whole genome shotgun (WGS) entry which is preliminary data.</text>
</comment>
<feature type="transmembrane region" description="Helical" evidence="1">
    <location>
        <begin position="12"/>
        <end position="35"/>
    </location>
</feature>
<keyword evidence="1" id="KW-0812">Transmembrane</keyword>
<keyword evidence="1" id="KW-1133">Transmembrane helix</keyword>
<accession>A0A271LDL7</accession>
<dbReference type="OrthoDB" id="8454276at2"/>